<feature type="domain" description="HTH gntR-type" evidence="6">
    <location>
        <begin position="14"/>
        <end position="82"/>
    </location>
</feature>
<dbReference type="Proteomes" id="UP000095255">
    <property type="component" value="Unassembled WGS sequence"/>
</dbReference>
<evidence type="ECO:0000313" key="8">
    <source>
        <dbReference type="Proteomes" id="UP000095255"/>
    </source>
</evidence>
<dbReference type="Gene3D" id="3.90.1150.10">
    <property type="entry name" value="Aspartate Aminotransferase, domain 1"/>
    <property type="match status" value="1"/>
</dbReference>
<accession>A0A1E5L799</accession>
<reference evidence="7 8" key="1">
    <citation type="submission" date="2016-09" db="EMBL/GenBank/DDBJ databases">
        <title>Desulfuribacillus arsenicus sp. nov., an obligately anaerobic, dissimilatory arsenic- and antimonate-reducing bacterium isolated from anoxic sediments.</title>
        <authorList>
            <person name="Abin C.A."/>
            <person name="Hollibaugh J.T."/>
        </authorList>
    </citation>
    <scope>NUCLEOTIDE SEQUENCE [LARGE SCALE GENOMIC DNA]</scope>
    <source>
        <strain evidence="7 8">MLFW-2</strain>
    </source>
</reference>
<dbReference type="InterPro" id="IPR015424">
    <property type="entry name" value="PyrdxlP-dep_Trfase"/>
</dbReference>
<dbReference type="Pfam" id="PF00155">
    <property type="entry name" value="Aminotran_1_2"/>
    <property type="match status" value="1"/>
</dbReference>
<dbReference type="InterPro" id="IPR036388">
    <property type="entry name" value="WH-like_DNA-bd_sf"/>
</dbReference>
<dbReference type="Gene3D" id="1.10.10.10">
    <property type="entry name" value="Winged helix-like DNA-binding domain superfamily/Winged helix DNA-binding domain"/>
    <property type="match status" value="1"/>
</dbReference>
<dbReference type="InterPro" id="IPR051446">
    <property type="entry name" value="HTH_trans_reg/aminotransferase"/>
</dbReference>
<name>A0A1E5L799_9FIRM</name>
<comment type="similarity">
    <text evidence="1">In the C-terminal section; belongs to the class-I pyridoxal-phosphate-dependent aminotransferase family.</text>
</comment>
<keyword evidence="5" id="KW-0804">Transcription</keyword>
<dbReference type="PROSITE" id="PS50949">
    <property type="entry name" value="HTH_GNTR"/>
    <property type="match status" value="1"/>
</dbReference>
<sequence length="505" mass="56857">MHPHHVLINRTSAVPIYEQICNSISDRIISEQCFDGEQLPSVRELSTALQVSLVTVQKAYRLLAKRGLITSEKGRGNFVKKGTTAKDAFHLEHGNSSNKPWQMDIQDYIPRSQVLKHINSVQTDVIHKLSVANFHRDVLPVAWIQGKAKQAIDKYPDALVDYSSSVGDPAFLQAAQKYIESIGVKTDTKHMLTVSGSQQAIELIAKTFLSYGDSVIIESPTYIGYIDVLRARGVRIISVPVDYEGLQTHRLIELCERYKPKLLFTNPTFQNPTGTTLSLKRRQELIDIAESFQLIIVEDDIWSELYFQKKPPLPIKSFDSSGCVIYIKSYSKILATGCRVAVVVADQPILNRLIAAKSISDLGSPLITQVILAELLSSPELQGKMVDIRKALARRVAMTYRYLQTNLPKAVHEQMIWYQPQGGLFLWLQLPSGVHDENLLQEAIRNRLTFLPGSACYAGGEEQRFIRISYAHASEEMLEDAIITLCDVLKSEINRVKDNIYYPIT</sequence>
<dbReference type="CDD" id="cd07377">
    <property type="entry name" value="WHTH_GntR"/>
    <property type="match status" value="1"/>
</dbReference>
<organism evidence="7 8">
    <name type="scientific">Desulfuribacillus stibiiarsenatis</name>
    <dbReference type="NCBI Taxonomy" id="1390249"/>
    <lineage>
        <taxon>Bacteria</taxon>
        <taxon>Bacillati</taxon>
        <taxon>Bacillota</taxon>
        <taxon>Desulfuribacillia</taxon>
        <taxon>Desulfuribacillales</taxon>
        <taxon>Desulfuribacillaceae</taxon>
        <taxon>Desulfuribacillus</taxon>
    </lineage>
</organism>
<dbReference type="PANTHER" id="PTHR46577">
    <property type="entry name" value="HTH-TYPE TRANSCRIPTIONAL REGULATORY PROTEIN GABR"/>
    <property type="match status" value="1"/>
</dbReference>
<dbReference type="EMBL" id="MJAT01000010">
    <property type="protein sequence ID" value="OEH85996.1"/>
    <property type="molecule type" value="Genomic_DNA"/>
</dbReference>
<dbReference type="InterPro" id="IPR036390">
    <property type="entry name" value="WH_DNA-bd_sf"/>
</dbReference>
<dbReference type="InterPro" id="IPR015422">
    <property type="entry name" value="PyrdxlP-dep_Trfase_small"/>
</dbReference>
<dbReference type="SUPFAM" id="SSF46785">
    <property type="entry name" value="Winged helix' DNA-binding domain"/>
    <property type="match status" value="1"/>
</dbReference>
<dbReference type="RefSeq" id="WP_069701643.1">
    <property type="nucleotide sequence ID" value="NZ_MJAT01000010.1"/>
</dbReference>
<dbReference type="Gene3D" id="3.40.640.10">
    <property type="entry name" value="Type I PLP-dependent aspartate aminotransferase-like (Major domain)"/>
    <property type="match status" value="1"/>
</dbReference>
<protein>
    <recommendedName>
        <fullName evidence="6">HTH gntR-type domain-containing protein</fullName>
    </recommendedName>
</protein>
<dbReference type="AlphaFoldDB" id="A0A1E5L799"/>
<dbReference type="GO" id="GO:0003700">
    <property type="term" value="F:DNA-binding transcription factor activity"/>
    <property type="evidence" value="ECO:0007669"/>
    <property type="project" value="InterPro"/>
</dbReference>
<evidence type="ECO:0000259" key="6">
    <source>
        <dbReference type="PROSITE" id="PS50949"/>
    </source>
</evidence>
<dbReference type="InterPro" id="IPR004839">
    <property type="entry name" value="Aminotransferase_I/II_large"/>
</dbReference>
<evidence type="ECO:0000256" key="5">
    <source>
        <dbReference type="ARBA" id="ARBA00023163"/>
    </source>
</evidence>
<dbReference type="Pfam" id="PF00392">
    <property type="entry name" value="GntR"/>
    <property type="match status" value="1"/>
</dbReference>
<dbReference type="GO" id="GO:0030170">
    <property type="term" value="F:pyridoxal phosphate binding"/>
    <property type="evidence" value="ECO:0007669"/>
    <property type="project" value="InterPro"/>
</dbReference>
<dbReference type="GO" id="GO:0003677">
    <property type="term" value="F:DNA binding"/>
    <property type="evidence" value="ECO:0007669"/>
    <property type="project" value="UniProtKB-KW"/>
</dbReference>
<keyword evidence="4" id="KW-0238">DNA-binding</keyword>
<gene>
    <name evidence="7" type="ORF">BHU72_14925</name>
</gene>
<dbReference type="InterPro" id="IPR000524">
    <property type="entry name" value="Tscrpt_reg_HTH_GntR"/>
</dbReference>
<proteinExistence type="inferred from homology"/>
<dbReference type="SMART" id="SM00345">
    <property type="entry name" value="HTH_GNTR"/>
    <property type="match status" value="1"/>
</dbReference>
<dbReference type="STRING" id="1390249.BHU72_14925"/>
<dbReference type="PANTHER" id="PTHR46577:SF2">
    <property type="entry name" value="TRANSCRIPTIONAL REGULATORY PROTEIN"/>
    <property type="match status" value="1"/>
</dbReference>
<dbReference type="CDD" id="cd00609">
    <property type="entry name" value="AAT_like"/>
    <property type="match status" value="1"/>
</dbReference>
<evidence type="ECO:0000256" key="2">
    <source>
        <dbReference type="ARBA" id="ARBA00022898"/>
    </source>
</evidence>
<dbReference type="SUPFAM" id="SSF53383">
    <property type="entry name" value="PLP-dependent transferases"/>
    <property type="match status" value="1"/>
</dbReference>
<keyword evidence="2" id="KW-0663">Pyridoxal phosphate</keyword>
<dbReference type="InterPro" id="IPR015421">
    <property type="entry name" value="PyrdxlP-dep_Trfase_major"/>
</dbReference>
<keyword evidence="3" id="KW-0805">Transcription regulation</keyword>
<evidence type="ECO:0000256" key="1">
    <source>
        <dbReference type="ARBA" id="ARBA00005384"/>
    </source>
</evidence>
<evidence type="ECO:0000256" key="4">
    <source>
        <dbReference type="ARBA" id="ARBA00023125"/>
    </source>
</evidence>
<comment type="caution">
    <text evidence="7">The sequence shown here is derived from an EMBL/GenBank/DDBJ whole genome shotgun (WGS) entry which is preliminary data.</text>
</comment>
<evidence type="ECO:0000313" key="7">
    <source>
        <dbReference type="EMBL" id="OEH85996.1"/>
    </source>
</evidence>
<dbReference type="OrthoDB" id="9802328at2"/>
<dbReference type="GO" id="GO:0003824">
    <property type="term" value="F:catalytic activity"/>
    <property type="evidence" value="ECO:0007669"/>
    <property type="project" value="UniProtKB-ARBA"/>
</dbReference>
<keyword evidence="8" id="KW-1185">Reference proteome</keyword>
<evidence type="ECO:0000256" key="3">
    <source>
        <dbReference type="ARBA" id="ARBA00023015"/>
    </source>
</evidence>